<keyword evidence="1" id="KW-0175">Coiled coil</keyword>
<dbReference type="Proteomes" id="UP000186513">
    <property type="component" value="Unassembled WGS sequence"/>
</dbReference>
<dbReference type="OrthoDB" id="9181655at2"/>
<evidence type="ECO:0000313" key="3">
    <source>
        <dbReference type="Proteomes" id="UP000186513"/>
    </source>
</evidence>
<evidence type="ECO:0000313" key="2">
    <source>
        <dbReference type="EMBL" id="SFZ79056.1"/>
    </source>
</evidence>
<sequence length="202" mass="22310">MTLNECRLPALLLAALLGGCASRLPPVKVEPPSPTDLANREVLDYQQKLQDFSPAEREQELRRLSSATATPANSLSLALLLARSRSSADLAQAQALLDAVQRKPDAQPYQPLARLLSSLIAGLRSEQRKQEEQQGEQKKLEEQLERQGQQLRDSLKKNEQQNERLDALRGQLDALNLKLEALKAIERSLPSRPAPASNGVKP</sequence>
<organism evidence="2 3">
    <name type="scientific">Chitinimonas taiwanensis DSM 18899</name>
    <dbReference type="NCBI Taxonomy" id="1121279"/>
    <lineage>
        <taxon>Bacteria</taxon>
        <taxon>Pseudomonadati</taxon>
        <taxon>Pseudomonadota</taxon>
        <taxon>Betaproteobacteria</taxon>
        <taxon>Neisseriales</taxon>
        <taxon>Chitinibacteraceae</taxon>
        <taxon>Chitinimonas</taxon>
    </lineage>
</organism>
<protein>
    <recommendedName>
        <fullName evidence="4">YfhG lipoprotein</fullName>
    </recommendedName>
</protein>
<evidence type="ECO:0008006" key="4">
    <source>
        <dbReference type="Google" id="ProtNLM"/>
    </source>
</evidence>
<dbReference type="AlphaFoldDB" id="A0A1K2HQF9"/>
<accession>A0A1K2HQF9</accession>
<gene>
    <name evidence="2" type="ORF">SAMN02745887_03352</name>
</gene>
<evidence type="ECO:0000256" key="1">
    <source>
        <dbReference type="SAM" id="Coils"/>
    </source>
</evidence>
<name>A0A1K2HQF9_9NEIS</name>
<feature type="coiled-coil region" evidence="1">
    <location>
        <begin position="123"/>
        <end position="185"/>
    </location>
</feature>
<dbReference type="STRING" id="1121279.SAMN02745887_03352"/>
<reference evidence="2 3" key="1">
    <citation type="submission" date="2016-11" db="EMBL/GenBank/DDBJ databases">
        <authorList>
            <person name="Jaros S."/>
            <person name="Januszkiewicz K."/>
            <person name="Wedrychowicz H."/>
        </authorList>
    </citation>
    <scope>NUCLEOTIDE SEQUENCE [LARGE SCALE GENOMIC DNA]</scope>
    <source>
        <strain evidence="2 3">DSM 18899</strain>
    </source>
</reference>
<dbReference type="RefSeq" id="WP_072429834.1">
    <property type="nucleotide sequence ID" value="NZ_FPKR01000014.1"/>
</dbReference>
<keyword evidence="3" id="KW-1185">Reference proteome</keyword>
<proteinExistence type="predicted"/>
<dbReference type="EMBL" id="FPKR01000014">
    <property type="protein sequence ID" value="SFZ79056.1"/>
    <property type="molecule type" value="Genomic_DNA"/>
</dbReference>
<dbReference type="PROSITE" id="PS51257">
    <property type="entry name" value="PROKAR_LIPOPROTEIN"/>
    <property type="match status" value="1"/>
</dbReference>